<gene>
    <name evidence="1" type="ORF">M8C21_006081</name>
</gene>
<reference evidence="1" key="1">
    <citation type="submission" date="2022-06" db="EMBL/GenBank/DDBJ databases">
        <title>Uncovering the hologenomic basis of an extraordinary plant invasion.</title>
        <authorList>
            <person name="Bieker V.C."/>
            <person name="Martin M.D."/>
            <person name="Gilbert T."/>
            <person name="Hodgins K."/>
            <person name="Battlay P."/>
            <person name="Petersen B."/>
            <person name="Wilson J."/>
        </authorList>
    </citation>
    <scope>NUCLEOTIDE SEQUENCE</scope>
    <source>
        <strain evidence="1">AA19_3_7</strain>
        <tissue evidence="1">Leaf</tissue>
    </source>
</reference>
<proteinExistence type="predicted"/>
<keyword evidence="2" id="KW-1185">Reference proteome</keyword>
<evidence type="ECO:0000313" key="1">
    <source>
        <dbReference type="EMBL" id="KAI7728014.1"/>
    </source>
</evidence>
<protein>
    <submittedName>
        <fullName evidence="1">Uncharacterized protein</fullName>
    </submittedName>
</protein>
<evidence type="ECO:0000313" key="2">
    <source>
        <dbReference type="Proteomes" id="UP001206925"/>
    </source>
</evidence>
<sequence>MPYSKGIPRYNTSCPDHPRKIYETHTGWSFGIHENLKEPKYVYVIAFTKIADPTNSKTTTLNALPRKIVQRCSHARRLHRSLPE</sequence>
<dbReference type="AlphaFoldDB" id="A0AAD5BTN8"/>
<organism evidence="1 2">
    <name type="scientific">Ambrosia artemisiifolia</name>
    <name type="common">Common ragweed</name>
    <dbReference type="NCBI Taxonomy" id="4212"/>
    <lineage>
        <taxon>Eukaryota</taxon>
        <taxon>Viridiplantae</taxon>
        <taxon>Streptophyta</taxon>
        <taxon>Embryophyta</taxon>
        <taxon>Tracheophyta</taxon>
        <taxon>Spermatophyta</taxon>
        <taxon>Magnoliopsida</taxon>
        <taxon>eudicotyledons</taxon>
        <taxon>Gunneridae</taxon>
        <taxon>Pentapetalae</taxon>
        <taxon>asterids</taxon>
        <taxon>campanulids</taxon>
        <taxon>Asterales</taxon>
        <taxon>Asteraceae</taxon>
        <taxon>Asteroideae</taxon>
        <taxon>Heliantheae alliance</taxon>
        <taxon>Heliantheae</taxon>
        <taxon>Ambrosia</taxon>
    </lineage>
</organism>
<comment type="caution">
    <text evidence="1">The sequence shown here is derived from an EMBL/GenBank/DDBJ whole genome shotgun (WGS) entry which is preliminary data.</text>
</comment>
<name>A0AAD5BTN8_AMBAR</name>
<dbReference type="Proteomes" id="UP001206925">
    <property type="component" value="Unassembled WGS sequence"/>
</dbReference>
<accession>A0AAD5BTN8</accession>
<dbReference type="EMBL" id="JAMZMK010011277">
    <property type="protein sequence ID" value="KAI7728014.1"/>
    <property type="molecule type" value="Genomic_DNA"/>
</dbReference>